<name>A0ABW5M8E8_9BACT</name>
<feature type="region of interest" description="Disordered" evidence="5">
    <location>
        <begin position="1526"/>
        <end position="1561"/>
    </location>
</feature>
<feature type="compositionally biased region" description="Polar residues" evidence="5">
    <location>
        <begin position="1549"/>
        <end position="1561"/>
    </location>
</feature>
<keyword evidence="3 6" id="KW-1133">Transmembrane helix</keyword>
<evidence type="ECO:0000256" key="4">
    <source>
        <dbReference type="ARBA" id="ARBA00023136"/>
    </source>
</evidence>
<keyword evidence="9" id="KW-1185">Reference proteome</keyword>
<evidence type="ECO:0000256" key="2">
    <source>
        <dbReference type="ARBA" id="ARBA00022692"/>
    </source>
</evidence>
<accession>A0ABW5M8E8</accession>
<feature type="transmembrane region" description="Helical" evidence="6">
    <location>
        <begin position="12"/>
        <end position="32"/>
    </location>
</feature>
<evidence type="ECO:0000313" key="8">
    <source>
        <dbReference type="EMBL" id="MFD2573237.1"/>
    </source>
</evidence>
<dbReference type="EMBL" id="JBHULN010000016">
    <property type="protein sequence ID" value="MFD2573237.1"/>
    <property type="molecule type" value="Genomic_DNA"/>
</dbReference>
<evidence type="ECO:0000256" key="6">
    <source>
        <dbReference type="SAM" id="Phobius"/>
    </source>
</evidence>
<dbReference type="PANTHER" id="PTHR36985">
    <property type="entry name" value="TRANSLOCATION AND ASSEMBLY MODULE SUBUNIT TAMB"/>
    <property type="match status" value="1"/>
</dbReference>
<feature type="domain" description="Translocation and assembly module TamB C-terminal" evidence="7">
    <location>
        <begin position="1053"/>
        <end position="1493"/>
    </location>
</feature>
<dbReference type="PANTHER" id="PTHR36985:SF1">
    <property type="entry name" value="TRANSLOCATION AND ASSEMBLY MODULE SUBUNIT TAMB"/>
    <property type="match status" value="1"/>
</dbReference>
<dbReference type="RefSeq" id="WP_381525834.1">
    <property type="nucleotide sequence ID" value="NZ_JBHULN010000016.1"/>
</dbReference>
<reference evidence="9" key="1">
    <citation type="journal article" date="2019" name="Int. J. Syst. Evol. Microbiol.">
        <title>The Global Catalogue of Microorganisms (GCM) 10K type strain sequencing project: providing services to taxonomists for standard genome sequencing and annotation.</title>
        <authorList>
            <consortium name="The Broad Institute Genomics Platform"/>
            <consortium name="The Broad Institute Genome Sequencing Center for Infectious Disease"/>
            <person name="Wu L."/>
            <person name="Ma J."/>
        </authorList>
    </citation>
    <scope>NUCLEOTIDE SEQUENCE [LARGE SCALE GENOMIC DNA]</scope>
    <source>
        <strain evidence="9">KCTC 42805</strain>
    </source>
</reference>
<organism evidence="8 9">
    <name type="scientific">Spirosoma soli</name>
    <dbReference type="NCBI Taxonomy" id="1770529"/>
    <lineage>
        <taxon>Bacteria</taxon>
        <taxon>Pseudomonadati</taxon>
        <taxon>Bacteroidota</taxon>
        <taxon>Cytophagia</taxon>
        <taxon>Cytophagales</taxon>
        <taxon>Cytophagaceae</taxon>
        <taxon>Spirosoma</taxon>
    </lineage>
</organism>
<evidence type="ECO:0000256" key="1">
    <source>
        <dbReference type="ARBA" id="ARBA00004167"/>
    </source>
</evidence>
<comment type="caution">
    <text evidence="8">The sequence shown here is derived from an EMBL/GenBank/DDBJ whole genome shotgun (WGS) entry which is preliminary data.</text>
</comment>
<dbReference type="InterPro" id="IPR007452">
    <property type="entry name" value="TamB_C"/>
</dbReference>
<keyword evidence="4 6" id="KW-0472">Membrane</keyword>
<evidence type="ECO:0000256" key="3">
    <source>
        <dbReference type="ARBA" id="ARBA00022989"/>
    </source>
</evidence>
<dbReference type="Proteomes" id="UP001597469">
    <property type="component" value="Unassembled WGS sequence"/>
</dbReference>
<feature type="region of interest" description="Disordered" evidence="5">
    <location>
        <begin position="1156"/>
        <end position="1175"/>
    </location>
</feature>
<feature type="compositionally biased region" description="Polar residues" evidence="5">
    <location>
        <begin position="1156"/>
        <end position="1171"/>
    </location>
</feature>
<dbReference type="Pfam" id="PF04357">
    <property type="entry name" value="TamB"/>
    <property type="match status" value="1"/>
</dbReference>
<protein>
    <submittedName>
        <fullName evidence="8">Translocation/assembly module TamB domain-containing protein</fullName>
    </submittedName>
</protein>
<proteinExistence type="predicted"/>
<evidence type="ECO:0000313" key="9">
    <source>
        <dbReference type="Proteomes" id="UP001597469"/>
    </source>
</evidence>
<evidence type="ECO:0000256" key="5">
    <source>
        <dbReference type="SAM" id="MobiDB-lite"/>
    </source>
</evidence>
<gene>
    <name evidence="8" type="ORF">ACFSUS_21520</name>
</gene>
<comment type="subcellular location">
    <subcellularLocation>
        <location evidence="1">Membrane</location>
        <topology evidence="1">Single-pass membrane protein</topology>
    </subcellularLocation>
</comment>
<keyword evidence="2 6" id="KW-0812">Transmembrane</keyword>
<evidence type="ECO:0000259" key="7">
    <source>
        <dbReference type="Pfam" id="PF04357"/>
    </source>
</evidence>
<sequence length="1561" mass="173451">MRQFFAIFLKTLLYLFLTVVGLALGILLSLQIPEVQTRLAQEGAKWLSGKLLFPVAIKGVSIKWFDSLTLEELTIKDRQGRPMIIVGRLDADYNLRNLLDSSAHNIHLDEVVLYKPDVRMIKNPRNGDTNLDDFIARIEELTSDPTKPSIPNQNVPFTVARVTLADGSYTLYDPREPLMNNPKRFDYDHFTFQHLNADVSDLLVLGDTIALNIKGLSGVDRDSRLRVRQLDTRFLYCNTKLELAKLYAHIGNSVIRNGLTFFYDKPSAFSHFNSRVVMQARFHDSEVRSKDLGYFSDYLRELDETWLLTGNFTGTVNDFRLSNTDLRFGAKGRSQLKGNIAWKGLPDIDKTTVDFAFTPSVVNMADIRQYYPDSSFNKVIQKLGTVGFNATFAGAFNDFKTKGSFKTAIGDVTGDLALKLATKATPTTYTANLRGEHVDLGQLINQPDQFGILDGEGRITGKGTDLEQANIDIDGRFDQFSWQGYNYRNIVARGNLQKAFFHGQVNISDQNLAFALDGEFDLNGPRNHYDLRGAIQHADLRALGYLRDSLIVKTNLDIRLEGKTLDDIVGSASFNDARLNLNRRNLSIDKLTLVSSVERRDSIGTQRYFDLDSDFLTTRLQGNFQPQRTVDDLTQLAREYQLYFVGDAAGMKAYYERKRQRVAQLTRRATKPVERYNVDYQFIAKNIAPLLDFVAPSVYVAPATRLEGRFTLDNTAFLTATAKTDSLTIGKVGFGPSDVDLTTSKFTYGEEVLASAIISSKRQTLSTFLPTRNLQVEASWDVDHIDFTSSVDQAGSSNHADLNGELRFKGDAIDLTFRESKVRVLDGDWTLNPESLIRKVGDEYTIRNLSVLNQNQLIQASGKISPDSVQHLDLEARSFLLASLNSVLNTTLGGTLDGTLSVRNIYGTPIIESQLAVNALSYQGALIGDIKGRGEWDQLAQRLNVDANVNRNGADVLTLIGNYTPQQKTNPLALSARLNNTNLNILEPFTTGLFSNLGGVASGSVAVTGTPSAPVLKGEVAVKGGRGRFDYLKADFTFDETIYFAENEIITRRLTLRDPSGNTAQLRGGVYHDGFRYFTLGFDADFKNFRILNTTAKDNDLFYGQAVVTGKAELYGPLNNLTIRANVASNKGTRIYIPLDGATSVSSDDQIRFVNRSGTTSGQPASQTANHSGDHVGSDIDLSRIQMDFNFDITPDAYCEIQLDRQTGDIISAYGQGRLAMKVDTKGDFTMTGNYEIQKGEYTFTFQNVINKRFQIRSNSRITWTGDPYGALLDVTAAYTQYTSLAPLLPNTGTSTSPTNRGSDQTRRYPVDLVIKLNGDLGSPAISYDLDLKEYPATSDYRQAVTAFESRLQSNDQELTRQVSSVLLFNQLLPEGTSLFDQGQVNTGVFNSVSELLSNQISRVASNLDENLDVGVSFGGFTTGTQNENLLNNLQLRFSYRLLNDRLRISRDGGFTYGQSQYNAASLLGEWTLEYFITPDGRFRAKVYNRNQQSILSQYNLNSTITTGGGLSFLYTRSFNRLFGGKRNAPGLTPNPSKSTDEPAPTPIPVTTFTTSGRGTL</sequence>